<dbReference type="InterPro" id="IPR017867">
    <property type="entry name" value="Tyr_phospatase_low_mol_wt"/>
</dbReference>
<sequence length="199" mass="21884">MTVRILPVCTGNICRSPLAMQLLRRQLDPREFTLSSAGVAAVVGAPMDPESQQVAERLGVADTREHVAQQLTKELLAESDLVLALTLEHRRQIVELAPAATRYTYTLRELARIVDKLPDEALPGVGSDTDPRERMRAALAVVASRRGTLPPTDPANLDVIDPYRRPPRVHERAAAEVVPAVNSIADFLRRSVSRFPPES</sequence>
<keyword evidence="7" id="KW-1185">Reference proteome</keyword>
<dbReference type="Proteomes" id="UP001597492">
    <property type="component" value="Unassembled WGS sequence"/>
</dbReference>
<gene>
    <name evidence="6" type="ORF">ACFSW7_12965</name>
</gene>
<dbReference type="EMBL" id="JBHUNE010000009">
    <property type="protein sequence ID" value="MFD2759288.1"/>
    <property type="molecule type" value="Genomic_DNA"/>
</dbReference>
<dbReference type="SUPFAM" id="SSF52788">
    <property type="entry name" value="Phosphotyrosine protein phosphatases I"/>
    <property type="match status" value="1"/>
</dbReference>
<evidence type="ECO:0000313" key="7">
    <source>
        <dbReference type="Proteomes" id="UP001597492"/>
    </source>
</evidence>
<protein>
    <recommendedName>
        <fullName evidence="2">protein-tyrosine-phosphatase</fullName>
        <ecNumber evidence="2">3.1.3.48</ecNumber>
    </recommendedName>
</protein>
<evidence type="ECO:0000256" key="2">
    <source>
        <dbReference type="ARBA" id="ARBA00013064"/>
    </source>
</evidence>
<evidence type="ECO:0000256" key="3">
    <source>
        <dbReference type="ARBA" id="ARBA00022801"/>
    </source>
</evidence>
<evidence type="ECO:0000256" key="4">
    <source>
        <dbReference type="ARBA" id="ARBA00022912"/>
    </source>
</evidence>
<name>A0ABW5V0V5_9MICO</name>
<dbReference type="PANTHER" id="PTHR11717">
    <property type="entry name" value="LOW MOLECULAR WEIGHT PROTEIN TYROSINE PHOSPHATASE"/>
    <property type="match status" value="1"/>
</dbReference>
<evidence type="ECO:0000256" key="1">
    <source>
        <dbReference type="ARBA" id="ARBA00011063"/>
    </source>
</evidence>
<dbReference type="SMART" id="SM00226">
    <property type="entry name" value="LMWPc"/>
    <property type="match status" value="1"/>
</dbReference>
<evidence type="ECO:0000313" key="6">
    <source>
        <dbReference type="EMBL" id="MFD2759288.1"/>
    </source>
</evidence>
<dbReference type="InterPro" id="IPR023485">
    <property type="entry name" value="Ptyr_pPase"/>
</dbReference>
<accession>A0ABW5V0V5</accession>
<dbReference type="RefSeq" id="WP_019618802.1">
    <property type="nucleotide sequence ID" value="NZ_JBHUNE010000009.1"/>
</dbReference>
<dbReference type="InterPro" id="IPR036196">
    <property type="entry name" value="Ptyr_pPase_sf"/>
</dbReference>
<comment type="caution">
    <text evidence="6">The sequence shown here is derived from an EMBL/GenBank/DDBJ whole genome shotgun (WGS) entry which is preliminary data.</text>
</comment>
<dbReference type="Pfam" id="PF01451">
    <property type="entry name" value="LMWPc"/>
    <property type="match status" value="1"/>
</dbReference>
<evidence type="ECO:0000259" key="5">
    <source>
        <dbReference type="SMART" id="SM00226"/>
    </source>
</evidence>
<keyword evidence="3" id="KW-0378">Hydrolase</keyword>
<reference evidence="7" key="1">
    <citation type="journal article" date="2019" name="Int. J. Syst. Evol. Microbiol.">
        <title>The Global Catalogue of Microorganisms (GCM) 10K type strain sequencing project: providing services to taxonomists for standard genome sequencing and annotation.</title>
        <authorList>
            <consortium name="The Broad Institute Genomics Platform"/>
            <consortium name="The Broad Institute Genome Sequencing Center for Infectious Disease"/>
            <person name="Wu L."/>
            <person name="Ma J."/>
        </authorList>
    </citation>
    <scope>NUCLEOTIDE SEQUENCE [LARGE SCALE GENOMIC DNA]</scope>
    <source>
        <strain evidence="7">TISTR 1514</strain>
    </source>
</reference>
<organism evidence="6 7">
    <name type="scientific">Gulosibacter faecalis</name>
    <dbReference type="NCBI Taxonomy" id="272240"/>
    <lineage>
        <taxon>Bacteria</taxon>
        <taxon>Bacillati</taxon>
        <taxon>Actinomycetota</taxon>
        <taxon>Actinomycetes</taxon>
        <taxon>Micrococcales</taxon>
        <taxon>Microbacteriaceae</taxon>
        <taxon>Gulosibacter</taxon>
    </lineage>
</organism>
<dbReference type="Gene3D" id="3.40.50.2300">
    <property type="match status" value="1"/>
</dbReference>
<keyword evidence="4" id="KW-0904">Protein phosphatase</keyword>
<feature type="domain" description="Phosphotyrosine protein phosphatase I" evidence="5">
    <location>
        <begin position="3"/>
        <end position="120"/>
    </location>
</feature>
<dbReference type="EC" id="3.1.3.48" evidence="2"/>
<proteinExistence type="inferred from homology"/>
<dbReference type="PANTHER" id="PTHR11717:SF7">
    <property type="entry name" value="LOW MOLECULAR WEIGHT PHOSPHOTYROSINE PROTEIN PHOSPHATASE"/>
    <property type="match status" value="1"/>
</dbReference>
<dbReference type="InterPro" id="IPR050438">
    <property type="entry name" value="LMW_PTPase"/>
</dbReference>
<dbReference type="PRINTS" id="PR00719">
    <property type="entry name" value="LMWPTPASE"/>
</dbReference>
<comment type="similarity">
    <text evidence="1">Belongs to the low molecular weight phosphotyrosine protein phosphatase family.</text>
</comment>